<dbReference type="InterPro" id="IPR000073">
    <property type="entry name" value="AB_hydrolase_1"/>
</dbReference>
<dbReference type="AlphaFoldDB" id="A0A0R3KLM9"/>
<dbReference type="EMBL" id="LLXZ01000197">
    <property type="protein sequence ID" value="KRQ96615.1"/>
    <property type="molecule type" value="Genomic_DNA"/>
</dbReference>
<dbReference type="Pfam" id="PF00561">
    <property type="entry name" value="Abhydrolase_1"/>
    <property type="match status" value="1"/>
</dbReference>
<reference evidence="3 4" key="1">
    <citation type="submission" date="2014-03" db="EMBL/GenBank/DDBJ databases">
        <title>Bradyrhizobium valentinum sp. nov., isolated from effective nodules of Lupinus mariae-josephae, a lupine endemic of basic-lime soils in Eastern Spain.</title>
        <authorList>
            <person name="Duran D."/>
            <person name="Rey L."/>
            <person name="Navarro A."/>
            <person name="Busquets A."/>
            <person name="Imperial J."/>
            <person name="Ruiz-Argueso T."/>
        </authorList>
    </citation>
    <scope>NUCLEOTIDE SEQUENCE [LARGE SCALE GENOMIC DNA]</scope>
    <source>
        <strain evidence="3 4">PAC68</strain>
    </source>
</reference>
<protein>
    <submittedName>
        <fullName evidence="3">Haloalkane dehalogenase</fullName>
        <ecNumber evidence="3">3.8.1.5</ecNumber>
    </submittedName>
</protein>
<dbReference type="GO" id="GO:0018786">
    <property type="term" value="F:haloalkane dehalogenase activity"/>
    <property type="evidence" value="ECO:0007669"/>
    <property type="project" value="UniProtKB-EC"/>
</dbReference>
<dbReference type="InterPro" id="IPR029058">
    <property type="entry name" value="AB_hydrolase_fold"/>
</dbReference>
<evidence type="ECO:0000259" key="2">
    <source>
        <dbReference type="Pfam" id="PF00561"/>
    </source>
</evidence>
<organism evidence="3 4">
    <name type="scientific">Bradyrhizobium jicamae</name>
    <dbReference type="NCBI Taxonomy" id="280332"/>
    <lineage>
        <taxon>Bacteria</taxon>
        <taxon>Pseudomonadati</taxon>
        <taxon>Pseudomonadota</taxon>
        <taxon>Alphaproteobacteria</taxon>
        <taxon>Hyphomicrobiales</taxon>
        <taxon>Nitrobacteraceae</taxon>
        <taxon>Bradyrhizobium</taxon>
    </lineage>
</organism>
<keyword evidence="4" id="KW-1185">Reference proteome</keyword>
<feature type="domain" description="AB hydrolase-1" evidence="2">
    <location>
        <begin position="34"/>
        <end position="277"/>
    </location>
</feature>
<keyword evidence="1 3" id="KW-0378">Hydrolase</keyword>
<name>A0A0R3KLM9_9BRAD</name>
<dbReference type="Proteomes" id="UP000050863">
    <property type="component" value="Unassembled WGS sequence"/>
</dbReference>
<comment type="caution">
    <text evidence="3">The sequence shown here is derived from an EMBL/GenBank/DDBJ whole genome shotgun (WGS) entry which is preliminary data.</text>
</comment>
<gene>
    <name evidence="3" type="ORF">CQ12_09195</name>
</gene>
<dbReference type="InterPro" id="IPR000639">
    <property type="entry name" value="Epox_hydrolase-like"/>
</dbReference>
<dbReference type="PRINTS" id="PR00412">
    <property type="entry name" value="EPOXHYDRLASE"/>
</dbReference>
<dbReference type="RefSeq" id="WP_057839718.1">
    <property type="nucleotide sequence ID" value="NZ_LLXZ01000197.1"/>
</dbReference>
<dbReference type="EC" id="3.8.1.5" evidence="3"/>
<dbReference type="PANTHER" id="PTHR43329">
    <property type="entry name" value="EPOXIDE HYDROLASE"/>
    <property type="match status" value="1"/>
</dbReference>
<dbReference type="STRING" id="280332.CQ12_09195"/>
<evidence type="ECO:0000313" key="4">
    <source>
        <dbReference type="Proteomes" id="UP000050863"/>
    </source>
</evidence>
<accession>A0A0R3KLM9</accession>
<dbReference type="SUPFAM" id="SSF53474">
    <property type="entry name" value="alpha/beta-Hydrolases"/>
    <property type="match status" value="1"/>
</dbReference>
<proteinExistence type="predicted"/>
<dbReference type="NCBIfam" id="NF002938">
    <property type="entry name" value="PRK03592.1"/>
    <property type="match status" value="1"/>
</dbReference>
<dbReference type="Gene3D" id="3.40.50.1820">
    <property type="entry name" value="alpha/beta hydrolase"/>
    <property type="match status" value="1"/>
</dbReference>
<evidence type="ECO:0000313" key="3">
    <source>
        <dbReference type="EMBL" id="KRQ96615.1"/>
    </source>
</evidence>
<evidence type="ECO:0000256" key="1">
    <source>
        <dbReference type="ARBA" id="ARBA00022801"/>
    </source>
</evidence>
<sequence>MPHPPISTEEVSYRKRVAVLDSNMAYVDAGEGDPIVFLHGNPTPSYLWRNIIPYLLPYGRCLAPDYVGMGNSGPAPDGNYRFVDHRRYLDAWFEAMGLTQNVILVVHDWGSALGFDWARRNPGRVKAIAYMEGIVRPFASWDEWPAATRAFFQGQRTDRGEDLILRQNLFIDYLLPLRHLPEEAIEVYRRHYRNPGLSRMPMLAWTRDLPIAGEPADVVAIVDDYARWLSASPIPKLFIDADPAGFLIGAQREFCRAWPNQQTVMIPGAHFLQEEAPDEVGKALARFIAKVRAGAMG</sequence>